<gene>
    <name evidence="7" type="ORF">SAMN05444123_105152</name>
</gene>
<comment type="function">
    <text evidence="1">Is involved in generating a small heat-stable compound (Nod), an acylated oligomer of N-acetylglucosamine, that stimulates mitosis in various plant protoplasts.</text>
</comment>
<dbReference type="CDD" id="cd10968">
    <property type="entry name" value="CE4_Mlr8448_like_5s"/>
    <property type="match status" value="1"/>
</dbReference>
<dbReference type="Proteomes" id="UP000199615">
    <property type="component" value="Unassembled WGS sequence"/>
</dbReference>
<feature type="domain" description="NodB homology" evidence="6">
    <location>
        <begin position="207"/>
        <end position="292"/>
    </location>
</feature>
<dbReference type="InterPro" id="IPR051398">
    <property type="entry name" value="Polysacch_Deacetylase"/>
</dbReference>
<dbReference type="Pfam" id="PF01522">
    <property type="entry name" value="Polysacc_deac_1"/>
    <property type="match status" value="1"/>
</dbReference>
<dbReference type="PANTHER" id="PTHR34216">
    <property type="match status" value="1"/>
</dbReference>
<dbReference type="OrthoDB" id="9782872at2"/>
<evidence type="ECO:0000256" key="5">
    <source>
        <dbReference type="ARBA" id="ARBA00032976"/>
    </source>
</evidence>
<dbReference type="InterPro" id="IPR011330">
    <property type="entry name" value="Glyco_hydro/deAcase_b/a-brl"/>
</dbReference>
<dbReference type="AlphaFoldDB" id="A0A1H8T004"/>
<sequence length="348" mass="38381">MSSRGWWAAAGLELAYFSGLARLAQFGSGGAGVILRFERVRPTRKDRFQPLRSHEITPQFLDRLLRALRRWDCAVVSQDEVLDRIARADIGGRFVCLTFDGGSRDLISYGHPVLARHGVPFTIYLPTAFPDGLGEAWWLALEQVIAGNDRIALMIDNSERRFDTASTDDKYRVFHFLGTWLCALPPPDLAAAIRDLCARYGVDIAGLTSEAVMNWEEVARLAADPHVTIGSATVNYPLLANASDVVAHREIAMGRAVLCAALGRDAVHFAYPYGERGSFTPRDVKIVEEAGFASAVTAIPGVIHRRSPSQPWMLPRIAWDGRRRSLRGLRVVLSGLMPGAAAQLGRRY</sequence>
<name>A0A1H8T004_9BRAD</name>
<dbReference type="GO" id="GO:0016810">
    <property type="term" value="F:hydrolase activity, acting on carbon-nitrogen (but not peptide) bonds"/>
    <property type="evidence" value="ECO:0007669"/>
    <property type="project" value="InterPro"/>
</dbReference>
<dbReference type="EMBL" id="FODT01000005">
    <property type="protein sequence ID" value="SEO84271.1"/>
    <property type="molecule type" value="Genomic_DNA"/>
</dbReference>
<organism evidence="7 8">
    <name type="scientific">Rhodopseudomonas pseudopalustris</name>
    <dbReference type="NCBI Taxonomy" id="1513892"/>
    <lineage>
        <taxon>Bacteria</taxon>
        <taxon>Pseudomonadati</taxon>
        <taxon>Pseudomonadota</taxon>
        <taxon>Alphaproteobacteria</taxon>
        <taxon>Hyphomicrobiales</taxon>
        <taxon>Nitrobacteraceae</taxon>
        <taxon>Rhodopseudomonas</taxon>
    </lineage>
</organism>
<evidence type="ECO:0000313" key="8">
    <source>
        <dbReference type="Proteomes" id="UP000199615"/>
    </source>
</evidence>
<accession>A0A1H8T004</accession>
<evidence type="ECO:0000256" key="3">
    <source>
        <dbReference type="ARBA" id="ARBA00020071"/>
    </source>
</evidence>
<dbReference type="InterPro" id="IPR002509">
    <property type="entry name" value="NODB_dom"/>
</dbReference>
<dbReference type="SUPFAM" id="SSF88713">
    <property type="entry name" value="Glycoside hydrolase/deacetylase"/>
    <property type="match status" value="1"/>
</dbReference>
<dbReference type="PANTHER" id="PTHR34216:SF7">
    <property type="entry name" value="POLY-BETA-1,6-N-ACETYL-D-GLUCOSAMINE N-DEACETYLASE"/>
    <property type="match status" value="1"/>
</dbReference>
<evidence type="ECO:0000256" key="4">
    <source>
        <dbReference type="ARBA" id="ARBA00022729"/>
    </source>
</evidence>
<keyword evidence="8" id="KW-1185">Reference proteome</keyword>
<dbReference type="Gene3D" id="3.20.20.370">
    <property type="entry name" value="Glycoside hydrolase/deacetylase"/>
    <property type="match status" value="1"/>
</dbReference>
<evidence type="ECO:0000259" key="6">
    <source>
        <dbReference type="Pfam" id="PF01522"/>
    </source>
</evidence>
<evidence type="ECO:0000313" key="7">
    <source>
        <dbReference type="EMBL" id="SEO84271.1"/>
    </source>
</evidence>
<reference evidence="8" key="1">
    <citation type="submission" date="2016-10" db="EMBL/GenBank/DDBJ databases">
        <authorList>
            <person name="Varghese N."/>
            <person name="Submissions S."/>
        </authorList>
    </citation>
    <scope>NUCLEOTIDE SEQUENCE [LARGE SCALE GENOMIC DNA]</scope>
    <source>
        <strain evidence="8">DSM 123</strain>
    </source>
</reference>
<evidence type="ECO:0000256" key="2">
    <source>
        <dbReference type="ARBA" id="ARBA00010973"/>
    </source>
</evidence>
<keyword evidence="4" id="KW-0732">Signal</keyword>
<proteinExistence type="inferred from homology"/>
<dbReference type="RefSeq" id="WP_092683914.1">
    <property type="nucleotide sequence ID" value="NZ_FODT01000005.1"/>
</dbReference>
<dbReference type="GO" id="GO:0005975">
    <property type="term" value="P:carbohydrate metabolic process"/>
    <property type="evidence" value="ECO:0007669"/>
    <property type="project" value="InterPro"/>
</dbReference>
<protein>
    <recommendedName>
        <fullName evidence="3">Chitooligosaccharide deacetylase</fullName>
    </recommendedName>
    <alternativeName>
        <fullName evidence="5">Nodulation protein B</fullName>
    </alternativeName>
</protein>
<evidence type="ECO:0000256" key="1">
    <source>
        <dbReference type="ARBA" id="ARBA00003236"/>
    </source>
</evidence>
<comment type="similarity">
    <text evidence="2">Belongs to the polysaccharide deacetylase family.</text>
</comment>